<comment type="caution">
    <text evidence="1">The sequence shown here is derived from an EMBL/GenBank/DDBJ whole genome shotgun (WGS) entry which is preliminary data.</text>
</comment>
<accession>A0A7W5G7R0</accession>
<name>A0A7W5G7R0_9GAMM</name>
<proteinExistence type="predicted"/>
<gene>
    <name evidence="1" type="ORF">FHR96_003693</name>
</gene>
<evidence type="ECO:0000313" key="2">
    <source>
        <dbReference type="Proteomes" id="UP000525987"/>
    </source>
</evidence>
<dbReference type="EMBL" id="JACHXM010000027">
    <property type="protein sequence ID" value="MBB3142791.1"/>
    <property type="molecule type" value="Genomic_DNA"/>
</dbReference>
<keyword evidence="2" id="KW-1185">Reference proteome</keyword>
<evidence type="ECO:0000313" key="1">
    <source>
        <dbReference type="EMBL" id="MBB3142791.1"/>
    </source>
</evidence>
<dbReference type="RefSeq" id="WP_183389151.1">
    <property type="nucleotide sequence ID" value="NZ_JACHXM010000027.1"/>
</dbReference>
<organism evidence="1 2">
    <name type="scientific">Halomonas organivorans</name>
    <dbReference type="NCBI Taxonomy" id="257772"/>
    <lineage>
        <taxon>Bacteria</taxon>
        <taxon>Pseudomonadati</taxon>
        <taxon>Pseudomonadota</taxon>
        <taxon>Gammaproteobacteria</taxon>
        <taxon>Oceanospirillales</taxon>
        <taxon>Halomonadaceae</taxon>
        <taxon>Halomonas</taxon>
    </lineage>
</organism>
<dbReference type="AlphaFoldDB" id="A0A7W5G7R0"/>
<sequence length="119" mass="13350">MNRFLTGQIMAATLLDHGCDINTREPMALGMDLAIAVSLQGRYRVRFDYYGNAHKLRVTVRLTEAEGAENPDGLAPQPALFEVALPTRDTDAQQCRRIRDELERINDHLSDLLLEGQPS</sequence>
<dbReference type="Proteomes" id="UP000525987">
    <property type="component" value="Unassembled WGS sequence"/>
</dbReference>
<protein>
    <submittedName>
        <fullName evidence="1">Uncharacterized protein</fullName>
    </submittedName>
</protein>
<reference evidence="1 2" key="1">
    <citation type="submission" date="2020-08" db="EMBL/GenBank/DDBJ databases">
        <title>Genomic Encyclopedia of Type Strains, Phase III (KMG-III): the genomes of soil and plant-associated and newly described type strains.</title>
        <authorList>
            <person name="Whitman W."/>
        </authorList>
    </citation>
    <scope>NUCLEOTIDE SEQUENCE [LARGE SCALE GENOMIC DNA]</scope>
    <source>
        <strain evidence="1 2">CECT 5995</strain>
    </source>
</reference>